<dbReference type="EMBL" id="NCVQ01000002">
    <property type="protein sequence ID" value="PWZ46050.1"/>
    <property type="molecule type" value="Genomic_DNA"/>
</dbReference>
<dbReference type="InterPro" id="IPR043216">
    <property type="entry name" value="PAP-like"/>
</dbReference>
<reference evidence="1 2" key="1">
    <citation type="journal article" date="2018" name="Nat. Genet.">
        <title>Extensive intraspecific gene order and gene structural variations between Mo17 and other maize genomes.</title>
        <authorList>
            <person name="Sun S."/>
            <person name="Zhou Y."/>
            <person name="Chen J."/>
            <person name="Shi J."/>
            <person name="Zhao H."/>
            <person name="Zhao H."/>
            <person name="Song W."/>
            <person name="Zhang M."/>
            <person name="Cui Y."/>
            <person name="Dong X."/>
            <person name="Liu H."/>
            <person name="Ma X."/>
            <person name="Jiao Y."/>
            <person name="Wang B."/>
            <person name="Wei X."/>
            <person name="Stein J.C."/>
            <person name="Glaubitz J.C."/>
            <person name="Lu F."/>
            <person name="Yu G."/>
            <person name="Liang C."/>
            <person name="Fengler K."/>
            <person name="Li B."/>
            <person name="Rafalski A."/>
            <person name="Schnable P.S."/>
            <person name="Ware D.H."/>
            <person name="Buckler E.S."/>
            <person name="Lai J."/>
        </authorList>
    </citation>
    <scope>NUCLEOTIDE SEQUENCE [LARGE SCALE GENOMIC DNA]</scope>
    <source>
        <strain evidence="2">cv. Missouri 17</strain>
        <tissue evidence="1">Seedling</tissue>
    </source>
</reference>
<name>A0A3L6GCC5_MAIZE</name>
<dbReference type="Proteomes" id="UP000251960">
    <property type="component" value="Chromosome 10"/>
</dbReference>
<gene>
    <name evidence="1" type="primary">LPP3_3</name>
    <name evidence="1" type="ORF">Zm00014a_022414</name>
</gene>
<dbReference type="PANTHER" id="PTHR10165">
    <property type="entry name" value="LIPID PHOSPHATE PHOSPHATASE"/>
    <property type="match status" value="1"/>
</dbReference>
<protein>
    <submittedName>
        <fullName evidence="1">Putative lipid phosphate phosphatase 3, chloroplastic</fullName>
    </submittedName>
</protein>
<evidence type="ECO:0000313" key="2">
    <source>
        <dbReference type="Proteomes" id="UP000251960"/>
    </source>
</evidence>
<proteinExistence type="predicted"/>
<evidence type="ECO:0000313" key="1">
    <source>
        <dbReference type="EMBL" id="PWZ46050.1"/>
    </source>
</evidence>
<dbReference type="GO" id="GO:0006644">
    <property type="term" value="P:phospholipid metabolic process"/>
    <property type="evidence" value="ECO:0007669"/>
    <property type="project" value="InterPro"/>
</dbReference>
<accession>A0A3L6GCC5</accession>
<organism evidence="1 2">
    <name type="scientific">Zea mays</name>
    <name type="common">Maize</name>
    <dbReference type="NCBI Taxonomy" id="4577"/>
    <lineage>
        <taxon>Eukaryota</taxon>
        <taxon>Viridiplantae</taxon>
        <taxon>Streptophyta</taxon>
        <taxon>Embryophyta</taxon>
        <taxon>Tracheophyta</taxon>
        <taxon>Spermatophyta</taxon>
        <taxon>Magnoliopsida</taxon>
        <taxon>Liliopsida</taxon>
        <taxon>Poales</taxon>
        <taxon>Poaceae</taxon>
        <taxon>PACMAD clade</taxon>
        <taxon>Panicoideae</taxon>
        <taxon>Andropogonodae</taxon>
        <taxon>Andropogoneae</taxon>
        <taxon>Tripsacinae</taxon>
        <taxon>Zea</taxon>
    </lineage>
</organism>
<dbReference type="AlphaFoldDB" id="A0A3L6GCC5"/>
<sequence length="188" mass="21424">MAARRGGSSAARRLGALRCWLDAPAPHSSERFEKPRVCLSSAKLVKEGFEFRYRTLDDICDDMIICHLTTPLRNSSPYQVKDLVFPVNVHLGQHFTKPPPRYYEGALTAIGRPRPDFWRCFPDGKQLYDQVTGDVICHGEKNFLQDGRKSFPSGHNSRSREATVDLFLKSVEYLDCAVHHMVSLHFML</sequence>
<comment type="caution">
    <text evidence="1">The sequence shown here is derived from an EMBL/GenBank/DDBJ whole genome shotgun (WGS) entry which is preliminary data.</text>
</comment>
<dbReference type="PANTHER" id="PTHR10165:SF203">
    <property type="entry name" value="LIPID PHOSPHATE PHOSPHATASE 3, CHLOROPLASTIC-RELATED"/>
    <property type="match status" value="1"/>
</dbReference>